<keyword evidence="1" id="KW-0175">Coiled coil</keyword>
<gene>
    <name evidence="2" type="ORF">JKK62_07435</name>
</gene>
<dbReference type="RefSeq" id="WP_201427382.1">
    <property type="nucleotide sequence ID" value="NZ_JAEQMG010000061.1"/>
</dbReference>
<evidence type="ECO:0000256" key="1">
    <source>
        <dbReference type="SAM" id="Coils"/>
    </source>
</evidence>
<comment type="caution">
    <text evidence="2">The sequence shown here is derived from an EMBL/GenBank/DDBJ whole genome shotgun (WGS) entry which is preliminary data.</text>
</comment>
<reference evidence="2" key="1">
    <citation type="submission" date="2021-01" db="EMBL/GenBank/DDBJ databases">
        <title>Genome public.</title>
        <authorList>
            <person name="Liu C."/>
            <person name="Sun Q."/>
        </authorList>
    </citation>
    <scope>NUCLEOTIDE SEQUENCE</scope>
    <source>
        <strain evidence="2">M6</strain>
    </source>
</reference>
<dbReference type="AlphaFoldDB" id="A0A934U0Y1"/>
<name>A0A934U0Y1_9FIRM</name>
<feature type="coiled-coil region" evidence="1">
    <location>
        <begin position="6"/>
        <end position="40"/>
    </location>
</feature>
<sequence length="65" mass="7489">MEDNKLASENARLLGALRKIKEHNEEIKKILDEVSDLLVTNEQTESAPVTDEDVKKLLKKYSRLH</sequence>
<evidence type="ECO:0000313" key="2">
    <source>
        <dbReference type="EMBL" id="MBK6088488.1"/>
    </source>
</evidence>
<accession>A0A934U0Y1</accession>
<evidence type="ECO:0000313" key="3">
    <source>
        <dbReference type="Proteomes" id="UP000633365"/>
    </source>
</evidence>
<dbReference type="Proteomes" id="UP000633365">
    <property type="component" value="Unassembled WGS sequence"/>
</dbReference>
<keyword evidence="3" id="KW-1185">Reference proteome</keyword>
<dbReference type="EMBL" id="JAEQMG010000061">
    <property type="protein sequence ID" value="MBK6088488.1"/>
    <property type="molecule type" value="Genomic_DNA"/>
</dbReference>
<protein>
    <submittedName>
        <fullName evidence="2">Uncharacterized protein</fullName>
    </submittedName>
</protein>
<organism evidence="2 3">
    <name type="scientific">Ruminococcus difficilis</name>
    <dbReference type="NCBI Taxonomy" id="2763069"/>
    <lineage>
        <taxon>Bacteria</taxon>
        <taxon>Bacillati</taxon>
        <taxon>Bacillota</taxon>
        <taxon>Clostridia</taxon>
        <taxon>Eubacteriales</taxon>
        <taxon>Oscillospiraceae</taxon>
        <taxon>Ruminococcus</taxon>
    </lineage>
</organism>
<proteinExistence type="predicted"/>